<dbReference type="InterPro" id="IPR057601">
    <property type="entry name" value="Oar-like_b-barrel"/>
</dbReference>
<protein>
    <submittedName>
        <fullName evidence="3">TonB-dependent Receptor Plug Domain</fullName>
    </submittedName>
</protein>
<dbReference type="Proteomes" id="UP000182409">
    <property type="component" value="Unassembled WGS sequence"/>
</dbReference>
<feature type="domain" description="TonB-dependent transporter Oar-like beta-barrel" evidence="2">
    <location>
        <begin position="253"/>
        <end position="1079"/>
    </location>
</feature>
<dbReference type="InterPro" id="IPR013784">
    <property type="entry name" value="Carb-bd-like_fold"/>
</dbReference>
<organism evidence="3 4">
    <name type="scientific">Terriglobus roseus</name>
    <dbReference type="NCBI Taxonomy" id="392734"/>
    <lineage>
        <taxon>Bacteria</taxon>
        <taxon>Pseudomonadati</taxon>
        <taxon>Acidobacteriota</taxon>
        <taxon>Terriglobia</taxon>
        <taxon>Terriglobales</taxon>
        <taxon>Acidobacteriaceae</taxon>
        <taxon>Terriglobus</taxon>
    </lineage>
</organism>
<gene>
    <name evidence="3" type="ORF">SAMN05443244_0898</name>
</gene>
<proteinExistence type="predicted"/>
<feature type="signal peptide" evidence="1">
    <location>
        <begin position="1"/>
        <end position="31"/>
    </location>
</feature>
<accession>A0A1H4JZU6</accession>
<feature type="chain" id="PRO_5010267372" evidence="1">
    <location>
        <begin position="32"/>
        <end position="1086"/>
    </location>
</feature>
<name>A0A1H4JZU6_9BACT</name>
<evidence type="ECO:0000313" key="4">
    <source>
        <dbReference type="Proteomes" id="UP000182409"/>
    </source>
</evidence>
<evidence type="ECO:0000313" key="3">
    <source>
        <dbReference type="EMBL" id="SEB51365.1"/>
    </source>
</evidence>
<dbReference type="Gene3D" id="2.60.40.1120">
    <property type="entry name" value="Carboxypeptidase-like, regulatory domain"/>
    <property type="match status" value="1"/>
</dbReference>
<evidence type="ECO:0000256" key="1">
    <source>
        <dbReference type="SAM" id="SignalP"/>
    </source>
</evidence>
<dbReference type="GO" id="GO:0030246">
    <property type="term" value="F:carbohydrate binding"/>
    <property type="evidence" value="ECO:0007669"/>
    <property type="project" value="InterPro"/>
</dbReference>
<reference evidence="3 4" key="1">
    <citation type="submission" date="2016-10" db="EMBL/GenBank/DDBJ databases">
        <authorList>
            <person name="de Groot N.N."/>
        </authorList>
    </citation>
    <scope>NUCLEOTIDE SEQUENCE [LARGE SCALE GENOMIC DNA]</scope>
    <source>
        <strain evidence="3 4">AB35.6</strain>
    </source>
</reference>
<evidence type="ECO:0000259" key="2">
    <source>
        <dbReference type="Pfam" id="PF25183"/>
    </source>
</evidence>
<dbReference type="AlphaFoldDB" id="A0A1H4JZU6"/>
<dbReference type="RefSeq" id="WP_170834958.1">
    <property type="nucleotide sequence ID" value="NZ_FNSD01000001.1"/>
</dbReference>
<dbReference type="EMBL" id="FNSD01000001">
    <property type="protein sequence ID" value="SEB51365.1"/>
    <property type="molecule type" value="Genomic_DNA"/>
</dbReference>
<dbReference type="SUPFAM" id="SSF49452">
    <property type="entry name" value="Starch-binding domain-like"/>
    <property type="match status" value="1"/>
</dbReference>
<dbReference type="SUPFAM" id="SSF56935">
    <property type="entry name" value="Porins"/>
    <property type="match status" value="1"/>
</dbReference>
<sequence>MSLSIFSRPWERHALTTFAFAALTTAGSALAQTTGNGSITGTVTDTSGARIPKARVTVTEASTHLQRSTVTNAEGLYVLPALRLGTYSITAESEGMALTRRNDVVLDADSTRSVDLIVSVGNASDAVTVTAAPPSIENASGALGGLISGIQITELPLNGRNFSQLLTLGTGVSSSQTGLRMGSGQEGNPLLSINGGRQNANAFTFDGVLAMDTGGNRGINLFPPPEAIGEIQVHTSNYTADIGSYGYGQVNVVTRTGGASYHGDVYDVFANDALNAKNFFNTQKPPLKDNNFGYDIGGPIVPGAKSGFGRGLFFFFSQAWDKRSGPELTSFTSPPQSTFTGVVPTVAMRSGDFSAIATPLRNPSTGLPFAGNRITNIDPNALILLNTYIPLPTNTAAAAGSTNWVASPKSRTEWREELARVDVNFGERDSLLLRYAHDSWSQSQAILKPSNHAFTTIGGNFSKPGSNTVVQWTHIFGPHLVNQAIAGYSRNQITQSPNAAAQRPAGLNIPSLFNANVANVIPSLSFGGGYSGIGAQGLTNNTNNVFTYRDDLTYQLGVHTLKAGLNTLRIQKFDRFPYAGQAGTFTFDGSVTGNAIADFLTGRAFSYSEQGTIPNAYLFSNMYEGYLQDTWKVRQNLTVDYGVRDTVYTGAPNGYEKYDRISTFIPSLYVAANAPTVLQSNGALVSGTGEPTNGLITPTNQKGLHYSRALSGLRNNIGPRVGFAYTPGKAGRTAIRGGFGIFYHWDNDNHENGGQNPPFSQSGTAFGVALSSFGNTSATTFPATLNVWDPRKLYATISQYSLTVEQQLPVATTLSISYVGNQGRHLDQTPNINQLQPGQLPASGTNVNYLRPYKGYAAINYDVRSASANYNALQVNLRRRFQHGLSFGVAYTWSRAQVQQVGQSQFFNERGLGSYDRTNILALNYVWQPNYFRNGNFAERMLLANWELSGITNFQSGLPFTASTSTDVARVGNTGQRPNRIGAIAYRPRSVSNYFSASSFTAAAPGTFGTERLGDIRGPGTHLWQMNVAKNIPIERVSLKFEAQFYNIFNHANFNGVGVTYGSAAFGTLNSALDPRNIQFRLKASF</sequence>
<dbReference type="Pfam" id="PF13620">
    <property type="entry name" value="CarboxypepD_reg"/>
    <property type="match status" value="1"/>
</dbReference>
<dbReference type="Pfam" id="PF25183">
    <property type="entry name" value="OMP_b-brl_4"/>
    <property type="match status" value="1"/>
</dbReference>
<keyword evidence="1" id="KW-0732">Signal</keyword>
<keyword evidence="3" id="KW-0675">Receptor</keyword>